<dbReference type="Pfam" id="PF00188">
    <property type="entry name" value="CAP"/>
    <property type="match status" value="1"/>
</dbReference>
<evidence type="ECO:0000313" key="2">
    <source>
        <dbReference type="EMBL" id="CAJ0600878.1"/>
    </source>
</evidence>
<dbReference type="InterPro" id="IPR035940">
    <property type="entry name" value="CAP_sf"/>
</dbReference>
<dbReference type="Proteomes" id="UP001176961">
    <property type="component" value="Unassembled WGS sequence"/>
</dbReference>
<reference evidence="2" key="1">
    <citation type="submission" date="2023-07" db="EMBL/GenBank/DDBJ databases">
        <authorList>
            <consortium name="CYATHOMIX"/>
        </authorList>
    </citation>
    <scope>NUCLEOTIDE SEQUENCE</scope>
    <source>
        <strain evidence="2">N/A</strain>
    </source>
</reference>
<comment type="caution">
    <text evidence="2">The sequence shown here is derived from an EMBL/GenBank/DDBJ whole genome shotgun (WGS) entry which is preliminary data.</text>
</comment>
<sequence length="125" mass="14187">MDVVADCSNVYFDDIPKDKRAHGKAEIYYWGQGGGYYKLAEIMHDYLKTIENEKLTDVSDNWIKYSGEDNNNMEKYANLVRASTTEIGCALAICEEVWVNAYCVTNQPPLADGDWISGPGEYNKR</sequence>
<dbReference type="InterPro" id="IPR014044">
    <property type="entry name" value="CAP_dom"/>
</dbReference>
<keyword evidence="3" id="KW-1185">Reference proteome</keyword>
<name>A0AA36GZF2_CYLNA</name>
<feature type="domain" description="SCP" evidence="1">
    <location>
        <begin position="48"/>
        <end position="103"/>
    </location>
</feature>
<protein>
    <recommendedName>
        <fullName evidence="1">SCP domain-containing protein</fullName>
    </recommendedName>
</protein>
<dbReference type="SUPFAM" id="SSF55797">
    <property type="entry name" value="PR-1-like"/>
    <property type="match status" value="1"/>
</dbReference>
<accession>A0AA36GZF2</accession>
<dbReference type="AlphaFoldDB" id="A0AA36GZF2"/>
<evidence type="ECO:0000313" key="3">
    <source>
        <dbReference type="Proteomes" id="UP001176961"/>
    </source>
</evidence>
<gene>
    <name evidence="2" type="ORF">CYNAS_LOCUS12861</name>
</gene>
<dbReference type="Gene3D" id="3.40.33.10">
    <property type="entry name" value="CAP"/>
    <property type="match status" value="1"/>
</dbReference>
<organism evidence="2 3">
    <name type="scientific">Cylicocyclus nassatus</name>
    <name type="common">Nematode worm</name>
    <dbReference type="NCBI Taxonomy" id="53992"/>
    <lineage>
        <taxon>Eukaryota</taxon>
        <taxon>Metazoa</taxon>
        <taxon>Ecdysozoa</taxon>
        <taxon>Nematoda</taxon>
        <taxon>Chromadorea</taxon>
        <taxon>Rhabditida</taxon>
        <taxon>Rhabditina</taxon>
        <taxon>Rhabditomorpha</taxon>
        <taxon>Strongyloidea</taxon>
        <taxon>Strongylidae</taxon>
        <taxon>Cylicocyclus</taxon>
    </lineage>
</organism>
<dbReference type="EMBL" id="CATQJL010000305">
    <property type="protein sequence ID" value="CAJ0600878.1"/>
    <property type="molecule type" value="Genomic_DNA"/>
</dbReference>
<proteinExistence type="predicted"/>
<evidence type="ECO:0000259" key="1">
    <source>
        <dbReference type="Pfam" id="PF00188"/>
    </source>
</evidence>